<accession>A0ABY7VCK4</accession>
<dbReference type="RefSeq" id="WP_274050678.1">
    <property type="nucleotide sequence ID" value="NZ_CP059693.1"/>
</dbReference>
<dbReference type="Proteomes" id="UP001215231">
    <property type="component" value="Chromosome"/>
</dbReference>
<reference evidence="1 2" key="1">
    <citation type="journal article" date="2022" name="Mar. Drugs">
        <title>Bioassay-Guided Fractionation Leads to the Detection of Cholic Acid Generated by the Rare Thalassomonas sp.</title>
        <authorList>
            <person name="Pheiffer F."/>
            <person name="Schneider Y.K."/>
            <person name="Hansen E.H."/>
            <person name="Andersen J.H."/>
            <person name="Isaksson J."/>
            <person name="Busche T."/>
            <person name="R C."/>
            <person name="Kalinowski J."/>
            <person name="Zyl L.V."/>
            <person name="Trindade M."/>
        </authorList>
    </citation>
    <scope>NUCLEOTIDE SEQUENCE [LARGE SCALE GENOMIC DNA]</scope>
    <source>
        <strain evidence="1 2">A5K-61T</strain>
    </source>
</reference>
<gene>
    <name evidence="1" type="ORF">H3N35_20585</name>
</gene>
<sequence>MSRNLRLLPVCGDPALLALLALFQSRKQRKPQRINQAVTTVLKNAGIANAYQRCVDLEHWLRRRMAYWPPRPEQANDFTAFSAFEKRTGKGY</sequence>
<keyword evidence="2" id="KW-1185">Reference proteome</keyword>
<proteinExistence type="predicted"/>
<evidence type="ECO:0000313" key="2">
    <source>
        <dbReference type="Proteomes" id="UP001215231"/>
    </source>
</evidence>
<dbReference type="EMBL" id="CP059693">
    <property type="protein sequence ID" value="WDE10632.1"/>
    <property type="molecule type" value="Genomic_DNA"/>
</dbReference>
<protein>
    <submittedName>
        <fullName evidence="1">Uncharacterized protein</fullName>
    </submittedName>
</protein>
<organism evidence="1 2">
    <name type="scientific">Thalassomonas haliotis</name>
    <dbReference type="NCBI Taxonomy" id="485448"/>
    <lineage>
        <taxon>Bacteria</taxon>
        <taxon>Pseudomonadati</taxon>
        <taxon>Pseudomonadota</taxon>
        <taxon>Gammaproteobacteria</taxon>
        <taxon>Alteromonadales</taxon>
        <taxon>Colwelliaceae</taxon>
        <taxon>Thalassomonas</taxon>
    </lineage>
</organism>
<evidence type="ECO:0000313" key="1">
    <source>
        <dbReference type="EMBL" id="WDE10632.1"/>
    </source>
</evidence>
<name>A0ABY7VCK4_9GAMM</name>